<feature type="domain" description="MYND-type" evidence="5">
    <location>
        <begin position="373"/>
        <end position="412"/>
    </location>
</feature>
<dbReference type="SUPFAM" id="SSF48403">
    <property type="entry name" value="Ankyrin repeat"/>
    <property type="match status" value="1"/>
</dbReference>
<evidence type="ECO:0000313" key="6">
    <source>
        <dbReference type="EMBL" id="CAD9575733.1"/>
    </source>
</evidence>
<dbReference type="PROSITE" id="PS50865">
    <property type="entry name" value="ZF_MYND_2"/>
    <property type="match status" value="1"/>
</dbReference>
<evidence type="ECO:0000256" key="1">
    <source>
        <dbReference type="ARBA" id="ARBA00022723"/>
    </source>
</evidence>
<accession>A0A7S2KFV8</accession>
<keyword evidence="2 4" id="KW-0863">Zinc-finger</keyword>
<protein>
    <recommendedName>
        <fullName evidence="5">MYND-type domain-containing protein</fullName>
    </recommendedName>
</protein>
<evidence type="ECO:0000256" key="2">
    <source>
        <dbReference type="ARBA" id="ARBA00022771"/>
    </source>
</evidence>
<dbReference type="EMBL" id="HBGY01013809">
    <property type="protein sequence ID" value="CAD9575733.1"/>
    <property type="molecule type" value="Transcribed_RNA"/>
</dbReference>
<evidence type="ECO:0000256" key="3">
    <source>
        <dbReference type="ARBA" id="ARBA00022833"/>
    </source>
</evidence>
<dbReference type="InterPro" id="IPR002893">
    <property type="entry name" value="Znf_MYND"/>
</dbReference>
<keyword evidence="1" id="KW-0479">Metal-binding</keyword>
<evidence type="ECO:0000259" key="5">
    <source>
        <dbReference type="PROSITE" id="PS50865"/>
    </source>
</evidence>
<dbReference type="Gene3D" id="1.25.40.20">
    <property type="entry name" value="Ankyrin repeat-containing domain"/>
    <property type="match status" value="1"/>
</dbReference>
<sequence length="538" mass="58718">MPRSSRPPTVEDASKDLVPPAARVLLDNLSVVKRGPHAAEEDAQCANKLIEMTGTNMEKNKSDPMGNGDQRDITTGAKRQIMRELWAIGGNIDTWASGTVEGKTDEQKLGIFCAIGLTSAVEKLLVGTTAGSGERQRLLETRHSSTRLSPLMIAVATHNKVNFAGGRGSIELDFVALVSLLLRYGADPTAQDVAGKTVVHYGAGAMATDQSIMMVEMCIEAAKSQHMYGKMVELHGLSTASMNGKRGICAGYVNQNNASRRSVDIGGKHVAIKIENLKLVNSIGEEYSPKLLADVQDRTGSVALHEVMMTARTDVADFLLLKVGASLDLKELDGCISPRQMGIQRGVNPGINAIVQKYIISTEKQKRKENRCCEYCQKRPNTKLLICSGCHESAYCNAKCQHAHWKEHKKTCKASNPKGIKLEHPGPLAGPGKHAALFNTRMGKARKPGGYNLPHGVAVGKKFWVKVQASSENMSMLVYDESRSCTFEIKPGAVGFREIFRKVREEKTWAGLKNFFRASFDENGDCTIFPSLSSVKNW</sequence>
<dbReference type="GO" id="GO:0008270">
    <property type="term" value="F:zinc ion binding"/>
    <property type="evidence" value="ECO:0007669"/>
    <property type="project" value="UniProtKB-KW"/>
</dbReference>
<gene>
    <name evidence="6" type="ORF">LDAN0321_LOCUS8911</name>
</gene>
<name>A0A7S2KFV8_9STRA</name>
<dbReference type="SUPFAM" id="SSF144232">
    <property type="entry name" value="HIT/MYND zinc finger-like"/>
    <property type="match status" value="1"/>
</dbReference>
<dbReference type="AlphaFoldDB" id="A0A7S2KFV8"/>
<dbReference type="Pfam" id="PF01753">
    <property type="entry name" value="zf-MYND"/>
    <property type="match status" value="1"/>
</dbReference>
<dbReference type="Gene3D" id="6.10.140.2220">
    <property type="match status" value="1"/>
</dbReference>
<organism evidence="6">
    <name type="scientific">Leptocylindrus danicus</name>
    <dbReference type="NCBI Taxonomy" id="163516"/>
    <lineage>
        <taxon>Eukaryota</taxon>
        <taxon>Sar</taxon>
        <taxon>Stramenopiles</taxon>
        <taxon>Ochrophyta</taxon>
        <taxon>Bacillariophyta</taxon>
        <taxon>Coscinodiscophyceae</taxon>
        <taxon>Chaetocerotophycidae</taxon>
        <taxon>Leptocylindrales</taxon>
        <taxon>Leptocylindraceae</taxon>
        <taxon>Leptocylindrus</taxon>
    </lineage>
</organism>
<keyword evidence="3" id="KW-0862">Zinc</keyword>
<evidence type="ECO:0000256" key="4">
    <source>
        <dbReference type="PROSITE-ProRule" id="PRU00134"/>
    </source>
</evidence>
<reference evidence="6" key="1">
    <citation type="submission" date="2021-01" db="EMBL/GenBank/DDBJ databases">
        <authorList>
            <person name="Corre E."/>
            <person name="Pelletier E."/>
            <person name="Niang G."/>
            <person name="Scheremetjew M."/>
            <person name="Finn R."/>
            <person name="Kale V."/>
            <person name="Holt S."/>
            <person name="Cochrane G."/>
            <person name="Meng A."/>
            <person name="Brown T."/>
            <person name="Cohen L."/>
        </authorList>
    </citation>
    <scope>NUCLEOTIDE SEQUENCE</scope>
    <source>
        <strain evidence="6">B650</strain>
    </source>
</reference>
<dbReference type="InterPro" id="IPR036770">
    <property type="entry name" value="Ankyrin_rpt-contain_sf"/>
</dbReference>
<proteinExistence type="predicted"/>